<dbReference type="Pfam" id="PF00048">
    <property type="entry name" value="IL8"/>
    <property type="match status" value="1"/>
</dbReference>
<dbReference type="OrthoDB" id="9930747at2759"/>
<dbReference type="GO" id="GO:0005615">
    <property type="term" value="C:extracellular space"/>
    <property type="evidence" value="ECO:0007669"/>
    <property type="project" value="UniProtKB-KW"/>
</dbReference>
<protein>
    <recommendedName>
        <fullName evidence="2">Chemokine interleukin-8-like domain-containing protein</fullName>
    </recommendedName>
</protein>
<gene>
    <name evidence="3" type="ORF">DNTS_032664</name>
</gene>
<feature type="domain" description="Chemokine interleukin-8-like" evidence="2">
    <location>
        <begin position="28"/>
        <end position="54"/>
    </location>
</feature>
<comment type="caution">
    <text evidence="3">The sequence shown here is derived from an EMBL/GenBank/DDBJ whole genome shotgun (WGS) entry which is preliminary data.</text>
</comment>
<keyword evidence="4" id="KW-1185">Reference proteome</keyword>
<keyword evidence="1" id="KW-0202">Cytokine</keyword>
<dbReference type="GO" id="GO:0008009">
    <property type="term" value="F:chemokine activity"/>
    <property type="evidence" value="ECO:0007669"/>
    <property type="project" value="InterPro"/>
</dbReference>
<dbReference type="Gene3D" id="2.40.50.40">
    <property type="match status" value="1"/>
</dbReference>
<dbReference type="SUPFAM" id="SSF54117">
    <property type="entry name" value="Interleukin 8-like chemokines"/>
    <property type="match status" value="1"/>
</dbReference>
<organism evidence="3 4">
    <name type="scientific">Danionella cerebrum</name>
    <dbReference type="NCBI Taxonomy" id="2873325"/>
    <lineage>
        <taxon>Eukaryota</taxon>
        <taxon>Metazoa</taxon>
        <taxon>Chordata</taxon>
        <taxon>Craniata</taxon>
        <taxon>Vertebrata</taxon>
        <taxon>Euteleostomi</taxon>
        <taxon>Actinopterygii</taxon>
        <taxon>Neopterygii</taxon>
        <taxon>Teleostei</taxon>
        <taxon>Ostariophysi</taxon>
        <taxon>Cypriniformes</taxon>
        <taxon>Danionidae</taxon>
        <taxon>Danioninae</taxon>
        <taxon>Danionella</taxon>
    </lineage>
</organism>
<dbReference type="AlphaFoldDB" id="A0A553MPT7"/>
<evidence type="ECO:0000313" key="4">
    <source>
        <dbReference type="Proteomes" id="UP000316079"/>
    </source>
</evidence>
<dbReference type="GO" id="GO:0006955">
    <property type="term" value="P:immune response"/>
    <property type="evidence" value="ECO:0007669"/>
    <property type="project" value="InterPro"/>
</dbReference>
<reference evidence="3 4" key="1">
    <citation type="journal article" date="2019" name="Sci. Data">
        <title>Hybrid genome assembly and annotation of Danionella translucida.</title>
        <authorList>
            <person name="Kadobianskyi M."/>
            <person name="Schulze L."/>
            <person name="Schuelke M."/>
            <person name="Judkewitz B."/>
        </authorList>
    </citation>
    <scope>NUCLEOTIDE SEQUENCE [LARGE SCALE GENOMIC DNA]</scope>
    <source>
        <strain evidence="3 4">Bolton</strain>
    </source>
</reference>
<sequence>MRINKTVGPAPHSAFNKRHSVLSFSVIHSFKLKHGRMFCTDPREKWVHDLMVKLDKLRGNMTSPTPTTLHLVYSTSFHFLSTTSDSLQSKRSQEDSSQAITSWFLWKHSPLA</sequence>
<dbReference type="InterPro" id="IPR036048">
    <property type="entry name" value="Interleukin_8-like_sf"/>
</dbReference>
<evidence type="ECO:0000259" key="2">
    <source>
        <dbReference type="Pfam" id="PF00048"/>
    </source>
</evidence>
<accession>A0A553MPT7</accession>
<dbReference type="Proteomes" id="UP000316079">
    <property type="component" value="Unassembled WGS sequence"/>
</dbReference>
<evidence type="ECO:0000313" key="3">
    <source>
        <dbReference type="EMBL" id="TRY55181.1"/>
    </source>
</evidence>
<dbReference type="EMBL" id="SRMA01027333">
    <property type="protein sequence ID" value="TRY55181.1"/>
    <property type="molecule type" value="Genomic_DNA"/>
</dbReference>
<name>A0A553MPT7_9TELE</name>
<dbReference type="InterPro" id="IPR001811">
    <property type="entry name" value="Chemokine_IL8-like_dom"/>
</dbReference>
<evidence type="ECO:0000256" key="1">
    <source>
        <dbReference type="ARBA" id="ARBA00022514"/>
    </source>
</evidence>
<proteinExistence type="predicted"/>